<dbReference type="InterPro" id="IPR052544">
    <property type="entry name" value="Bacteriocin_Proc_Enz"/>
</dbReference>
<gene>
    <name evidence="3" type="ORF">D7294_09715</name>
</gene>
<name>A0A3A9Z6Q9_9ACTN</name>
<reference evidence="3 4" key="1">
    <citation type="journal article" date="2014" name="Int. J. Syst. Evol. Microbiol.">
        <title>Streptomyces hoynatensis sp. nov., isolated from deep marine sediment.</title>
        <authorList>
            <person name="Veyisoglu A."/>
            <person name="Sahin N."/>
        </authorList>
    </citation>
    <scope>NUCLEOTIDE SEQUENCE [LARGE SCALE GENOMIC DNA]</scope>
    <source>
        <strain evidence="3 4">KCTC 29097</strain>
    </source>
</reference>
<keyword evidence="4" id="KW-1185">Reference proteome</keyword>
<dbReference type="CDD" id="cd02142">
    <property type="entry name" value="McbC_SagB-like_oxidoreductase"/>
    <property type="match status" value="1"/>
</dbReference>
<feature type="compositionally biased region" description="Basic and acidic residues" evidence="1">
    <location>
        <begin position="9"/>
        <end position="32"/>
    </location>
</feature>
<accession>A0A3A9Z6Q9</accession>
<dbReference type="Gene3D" id="3.40.109.10">
    <property type="entry name" value="NADH Oxidase"/>
    <property type="match status" value="1"/>
</dbReference>
<dbReference type="PANTHER" id="PTHR43745:SF2">
    <property type="entry name" value="NITROREDUCTASE MJ1384-RELATED"/>
    <property type="match status" value="1"/>
</dbReference>
<dbReference type="GO" id="GO:0016491">
    <property type="term" value="F:oxidoreductase activity"/>
    <property type="evidence" value="ECO:0007669"/>
    <property type="project" value="InterPro"/>
</dbReference>
<protein>
    <submittedName>
        <fullName evidence="3">SagB/ThcOx family dehydrogenase</fullName>
    </submittedName>
</protein>
<evidence type="ECO:0000313" key="4">
    <source>
        <dbReference type="Proteomes" id="UP000272474"/>
    </source>
</evidence>
<dbReference type="SUPFAM" id="SSF55469">
    <property type="entry name" value="FMN-dependent nitroreductase-like"/>
    <property type="match status" value="1"/>
</dbReference>
<evidence type="ECO:0000256" key="1">
    <source>
        <dbReference type="SAM" id="MobiDB-lite"/>
    </source>
</evidence>
<evidence type="ECO:0000259" key="2">
    <source>
        <dbReference type="Pfam" id="PF00881"/>
    </source>
</evidence>
<dbReference type="Pfam" id="PF00881">
    <property type="entry name" value="Nitroreductase"/>
    <property type="match status" value="1"/>
</dbReference>
<feature type="compositionally biased region" description="Acidic residues" evidence="1">
    <location>
        <begin position="45"/>
        <end position="54"/>
    </location>
</feature>
<dbReference type="InterPro" id="IPR000415">
    <property type="entry name" value="Nitroreductase-like"/>
</dbReference>
<feature type="compositionally biased region" description="Low complexity" evidence="1">
    <location>
        <begin position="67"/>
        <end position="86"/>
    </location>
</feature>
<comment type="caution">
    <text evidence="3">The sequence shown here is derived from an EMBL/GenBank/DDBJ whole genome shotgun (WGS) entry which is preliminary data.</text>
</comment>
<sequence>MAEIAGKGTTHDQPNEPRNDRGNDRGNDRVDGPGDALRNGRVDQPPDELPDELPDERTGYGAGAGSWGAAAGGADAPAPQTPAQAPEGEPLFAVDPLVVESWGGALVVSSPRLRRRLRVQPWVAQLLLAARTGLLPGEWEGEAGRREAVRTLAEAGFLVREKEPAGEAEPPWDDWGVTAWSLHNRTRDTPFVGARGDDPERLRRTREAITSRPRPSSVRRAATDRILLLPRVRTPLSTPYREVLEARRTHRDFEEREIGLDLFSDMLHYCFAPLRFADAGEMGVLQLRAPASGGARHETEAFVFPLAVRGVRPGLYHYDNIRHGLVPLAAPGPDSPGDAADPETLRARLERLTHGQGFFRHAAFGVLTAAVARRMSWKYRHPRTYKLLLQNVGHVAQVFSMTATALGLGAAITGAIRDSEADALLGLDQPGEFTTFALACGVPRLGADGLPLSIRTPREAPERW</sequence>
<organism evidence="3 4">
    <name type="scientific">Streptomyces hoynatensis</name>
    <dbReference type="NCBI Taxonomy" id="1141874"/>
    <lineage>
        <taxon>Bacteria</taxon>
        <taxon>Bacillati</taxon>
        <taxon>Actinomycetota</taxon>
        <taxon>Actinomycetes</taxon>
        <taxon>Kitasatosporales</taxon>
        <taxon>Streptomycetaceae</taxon>
        <taxon>Streptomyces</taxon>
    </lineage>
</organism>
<dbReference type="Proteomes" id="UP000272474">
    <property type="component" value="Unassembled WGS sequence"/>
</dbReference>
<dbReference type="RefSeq" id="WP_120677657.1">
    <property type="nucleotide sequence ID" value="NZ_RBAL01000004.1"/>
</dbReference>
<proteinExistence type="predicted"/>
<dbReference type="EMBL" id="RBAL01000004">
    <property type="protein sequence ID" value="RKN43953.1"/>
    <property type="molecule type" value="Genomic_DNA"/>
</dbReference>
<dbReference type="AlphaFoldDB" id="A0A3A9Z6Q9"/>
<dbReference type="PANTHER" id="PTHR43745">
    <property type="entry name" value="NITROREDUCTASE MJ1384-RELATED"/>
    <property type="match status" value="1"/>
</dbReference>
<feature type="domain" description="Nitroreductase" evidence="2">
    <location>
        <begin position="245"/>
        <end position="441"/>
    </location>
</feature>
<feature type="region of interest" description="Disordered" evidence="1">
    <location>
        <begin position="1"/>
        <end position="86"/>
    </location>
</feature>
<dbReference type="InterPro" id="IPR029479">
    <property type="entry name" value="Nitroreductase"/>
</dbReference>
<evidence type="ECO:0000313" key="3">
    <source>
        <dbReference type="EMBL" id="RKN43953.1"/>
    </source>
</evidence>
<dbReference type="OrthoDB" id="3723182at2"/>